<feature type="region of interest" description="Disordered" evidence="1">
    <location>
        <begin position="97"/>
        <end position="139"/>
    </location>
</feature>
<sequence length="188" mass="20469">MCAPSSLYQHRHTSLENRSRLPQHPLLLTAASLICNYSGEEFPDILPTCLPLARPQQAVPDSGSEAPAANLSFHEERKKASAPLARAMKGFTSPALAFPFGERENGERKGERESGENISSQLHATKRTSSLAPSPQRIHRTPNSCRIVWQSAYVTDAALGREGEGGREIEIAQLDSCRSGKTPKGHTV</sequence>
<gene>
    <name evidence="2" type="ORF">C0Q70_16288</name>
</gene>
<keyword evidence="3" id="KW-1185">Reference proteome</keyword>
<evidence type="ECO:0000313" key="3">
    <source>
        <dbReference type="Proteomes" id="UP000245119"/>
    </source>
</evidence>
<name>A0A2T7NPD0_POMCA</name>
<feature type="compositionally biased region" description="Basic and acidic residues" evidence="1">
    <location>
        <begin position="101"/>
        <end position="115"/>
    </location>
</feature>
<dbReference type="EMBL" id="PZQS01000010">
    <property type="protein sequence ID" value="PVD23027.1"/>
    <property type="molecule type" value="Genomic_DNA"/>
</dbReference>
<dbReference type="AlphaFoldDB" id="A0A2T7NPD0"/>
<proteinExistence type="predicted"/>
<reference evidence="2 3" key="1">
    <citation type="submission" date="2018-04" db="EMBL/GenBank/DDBJ databases">
        <title>The genome of golden apple snail Pomacea canaliculata provides insight into stress tolerance and invasive adaptation.</title>
        <authorList>
            <person name="Liu C."/>
            <person name="Liu B."/>
            <person name="Ren Y."/>
            <person name="Zhang Y."/>
            <person name="Wang H."/>
            <person name="Li S."/>
            <person name="Jiang F."/>
            <person name="Yin L."/>
            <person name="Zhang G."/>
            <person name="Qian W."/>
            <person name="Fan W."/>
        </authorList>
    </citation>
    <scope>NUCLEOTIDE SEQUENCE [LARGE SCALE GENOMIC DNA]</scope>
    <source>
        <strain evidence="2">SZHN2017</strain>
        <tissue evidence="2">Muscle</tissue>
    </source>
</reference>
<accession>A0A2T7NPD0</accession>
<protein>
    <submittedName>
        <fullName evidence="2">Uncharacterized protein</fullName>
    </submittedName>
</protein>
<evidence type="ECO:0000256" key="1">
    <source>
        <dbReference type="SAM" id="MobiDB-lite"/>
    </source>
</evidence>
<comment type="caution">
    <text evidence="2">The sequence shown here is derived from an EMBL/GenBank/DDBJ whole genome shotgun (WGS) entry which is preliminary data.</text>
</comment>
<evidence type="ECO:0000313" key="2">
    <source>
        <dbReference type="EMBL" id="PVD23027.1"/>
    </source>
</evidence>
<dbReference type="Proteomes" id="UP000245119">
    <property type="component" value="Linkage Group LG10"/>
</dbReference>
<feature type="compositionally biased region" description="Polar residues" evidence="1">
    <location>
        <begin position="117"/>
        <end position="133"/>
    </location>
</feature>
<organism evidence="2 3">
    <name type="scientific">Pomacea canaliculata</name>
    <name type="common">Golden apple snail</name>
    <dbReference type="NCBI Taxonomy" id="400727"/>
    <lineage>
        <taxon>Eukaryota</taxon>
        <taxon>Metazoa</taxon>
        <taxon>Spiralia</taxon>
        <taxon>Lophotrochozoa</taxon>
        <taxon>Mollusca</taxon>
        <taxon>Gastropoda</taxon>
        <taxon>Caenogastropoda</taxon>
        <taxon>Architaenioglossa</taxon>
        <taxon>Ampullarioidea</taxon>
        <taxon>Ampullariidae</taxon>
        <taxon>Pomacea</taxon>
    </lineage>
</organism>